<dbReference type="PIRSF" id="PIRSF500176">
    <property type="entry name" value="L_ASNase"/>
    <property type="match status" value="1"/>
</dbReference>
<evidence type="ECO:0000313" key="3">
    <source>
        <dbReference type="Proteomes" id="UP001243623"/>
    </source>
</evidence>
<dbReference type="AlphaFoldDB" id="A0A9Y2ALC5"/>
<dbReference type="Proteomes" id="UP001243623">
    <property type="component" value="Chromosome"/>
</dbReference>
<dbReference type="InterPro" id="IPR040919">
    <property type="entry name" value="Asparaginase_C"/>
</dbReference>
<dbReference type="RefSeq" id="WP_309320770.1">
    <property type="nucleotide sequence ID" value="NZ_CP120678.1"/>
</dbReference>
<dbReference type="InterPro" id="IPR027473">
    <property type="entry name" value="L-asparaginase_C"/>
</dbReference>
<reference evidence="2" key="1">
    <citation type="submission" date="2023-03" db="EMBL/GenBank/DDBJ databases">
        <title>Selenobaculum gbiensis gen. nov. sp. nov., a new bacterium isolated from the gut microbiota of IBD patient.</title>
        <authorList>
            <person name="Yeo S."/>
            <person name="Park H."/>
            <person name="Huh C.S."/>
        </authorList>
    </citation>
    <scope>NUCLEOTIDE SEQUENCE</scope>
    <source>
        <strain evidence="2">ICN-92133</strain>
    </source>
</reference>
<dbReference type="PROSITE" id="PS51732">
    <property type="entry name" value="ASN_GLN_ASE_3"/>
    <property type="match status" value="1"/>
</dbReference>
<accession>A0A9Y2ALC5</accession>
<dbReference type="InterPro" id="IPR006034">
    <property type="entry name" value="Asparaginase/glutaminase-like"/>
</dbReference>
<sequence length="95" mass="10101">MYKEVKGIVVEGLARGNVNSTVKAGIICGIPVVLATRVHSGRVLDTYGYDSGVKSFKDSGVILAGELTGQKARLKLMVALGITNDMKKLARCFDS</sequence>
<protein>
    <recommendedName>
        <fullName evidence="1">Asparaginase/glutaminase C-terminal domain-containing protein</fullName>
    </recommendedName>
</protein>
<dbReference type="Pfam" id="PF17763">
    <property type="entry name" value="Asparaginase_C"/>
    <property type="match status" value="1"/>
</dbReference>
<proteinExistence type="predicted"/>
<gene>
    <name evidence="2" type="ORF">P3F81_00885</name>
</gene>
<dbReference type="EMBL" id="CP120678">
    <property type="protein sequence ID" value="WIW71925.1"/>
    <property type="molecule type" value="Genomic_DNA"/>
</dbReference>
<dbReference type="SUPFAM" id="SSF53774">
    <property type="entry name" value="Glutaminase/Asparaginase"/>
    <property type="match status" value="1"/>
</dbReference>
<organism evidence="2 3">
    <name type="scientific">Selenobaculum gibii</name>
    <dbReference type="NCBI Taxonomy" id="3054208"/>
    <lineage>
        <taxon>Bacteria</taxon>
        <taxon>Bacillati</taxon>
        <taxon>Bacillota</taxon>
        <taxon>Negativicutes</taxon>
        <taxon>Selenomonadales</taxon>
        <taxon>Selenomonadaceae</taxon>
        <taxon>Selenobaculum</taxon>
    </lineage>
</organism>
<evidence type="ECO:0000259" key="1">
    <source>
        <dbReference type="Pfam" id="PF17763"/>
    </source>
</evidence>
<dbReference type="KEGG" id="sgbi:P3F81_00885"/>
<dbReference type="PIRSF" id="PIRSF001220">
    <property type="entry name" value="L-ASNase_gatD"/>
    <property type="match status" value="1"/>
</dbReference>
<evidence type="ECO:0000313" key="2">
    <source>
        <dbReference type="EMBL" id="WIW71925.1"/>
    </source>
</evidence>
<dbReference type="Gene3D" id="3.40.50.40">
    <property type="match status" value="1"/>
</dbReference>
<dbReference type="InterPro" id="IPR036152">
    <property type="entry name" value="Asp/glu_Ase-like_sf"/>
</dbReference>
<name>A0A9Y2ALC5_9FIRM</name>
<dbReference type="GO" id="GO:0004067">
    <property type="term" value="F:asparaginase activity"/>
    <property type="evidence" value="ECO:0007669"/>
    <property type="project" value="UniProtKB-UniRule"/>
</dbReference>
<keyword evidence="3" id="KW-1185">Reference proteome</keyword>
<feature type="domain" description="Asparaginase/glutaminase C-terminal" evidence="1">
    <location>
        <begin position="4"/>
        <end position="93"/>
    </location>
</feature>